<evidence type="ECO:0000313" key="1">
    <source>
        <dbReference type="Proteomes" id="UP000050741"/>
    </source>
</evidence>
<name>A0A183BMC9_GLOPA</name>
<reference evidence="2" key="3">
    <citation type="submission" date="2016-06" db="UniProtKB">
        <authorList>
            <consortium name="WormBaseParasite"/>
        </authorList>
    </citation>
    <scope>IDENTIFICATION</scope>
</reference>
<proteinExistence type="predicted"/>
<reference evidence="1" key="2">
    <citation type="submission" date="2014-05" db="EMBL/GenBank/DDBJ databases">
        <title>The genome and life-stage specific transcriptomes of Globodera pallida elucidate key aspects of plant parasitism by a cyst nematode.</title>
        <authorList>
            <person name="Cotton J.A."/>
            <person name="Lilley C.J."/>
            <person name="Jones L.M."/>
            <person name="Kikuchi T."/>
            <person name="Reid A.J."/>
            <person name="Thorpe P."/>
            <person name="Tsai I.J."/>
            <person name="Beasley H."/>
            <person name="Blok V."/>
            <person name="Cock P.J.A."/>
            <person name="Van den Akker S.E."/>
            <person name="Holroyd N."/>
            <person name="Hunt M."/>
            <person name="Mantelin S."/>
            <person name="Naghra H."/>
            <person name="Pain A."/>
            <person name="Palomares-Rius J.E."/>
            <person name="Zarowiecki M."/>
            <person name="Berriman M."/>
            <person name="Jones J.T."/>
            <person name="Urwin P.E."/>
        </authorList>
    </citation>
    <scope>NUCLEOTIDE SEQUENCE [LARGE SCALE GENOMIC DNA]</scope>
    <source>
        <strain evidence="1">Lindley</strain>
    </source>
</reference>
<accession>A0A183BMC9</accession>
<sequence>MKQFADTSENEERLSRSCLKCSNRRIGTIRETGHSNSKLDSGSENNQLSGASWKSLFGDFYGTVSGAQLQAVLHRTRACIMKSLQFSTQCPACEQ</sequence>
<keyword evidence="1" id="KW-1185">Reference proteome</keyword>
<organism evidence="1 2">
    <name type="scientific">Globodera pallida</name>
    <name type="common">Potato cyst nematode worm</name>
    <name type="synonym">Heterodera pallida</name>
    <dbReference type="NCBI Taxonomy" id="36090"/>
    <lineage>
        <taxon>Eukaryota</taxon>
        <taxon>Metazoa</taxon>
        <taxon>Ecdysozoa</taxon>
        <taxon>Nematoda</taxon>
        <taxon>Chromadorea</taxon>
        <taxon>Rhabditida</taxon>
        <taxon>Tylenchina</taxon>
        <taxon>Tylenchomorpha</taxon>
        <taxon>Tylenchoidea</taxon>
        <taxon>Heteroderidae</taxon>
        <taxon>Heteroderinae</taxon>
        <taxon>Globodera</taxon>
    </lineage>
</organism>
<dbReference type="AlphaFoldDB" id="A0A183BMC9"/>
<dbReference type="WBParaSite" id="GPLIN_000176400">
    <property type="protein sequence ID" value="GPLIN_000176400"/>
    <property type="gene ID" value="GPLIN_000176400"/>
</dbReference>
<protein>
    <submittedName>
        <fullName evidence="2">Uncharacterized protein</fullName>
    </submittedName>
</protein>
<reference evidence="1" key="1">
    <citation type="submission" date="2013-12" db="EMBL/GenBank/DDBJ databases">
        <authorList>
            <person name="Aslett M."/>
        </authorList>
    </citation>
    <scope>NUCLEOTIDE SEQUENCE [LARGE SCALE GENOMIC DNA]</scope>
    <source>
        <strain evidence="1">Lindley</strain>
    </source>
</reference>
<dbReference type="Proteomes" id="UP000050741">
    <property type="component" value="Unassembled WGS sequence"/>
</dbReference>
<evidence type="ECO:0000313" key="2">
    <source>
        <dbReference type="WBParaSite" id="GPLIN_000176400"/>
    </source>
</evidence>